<evidence type="ECO:0000256" key="1">
    <source>
        <dbReference type="SAM" id="MobiDB-lite"/>
    </source>
</evidence>
<gene>
    <name evidence="3" type="ORF">UCREL1_5695</name>
</gene>
<protein>
    <recommendedName>
        <fullName evidence="2">2EXR domain-containing protein</fullName>
    </recommendedName>
</protein>
<dbReference type="EMBL" id="KB706464">
    <property type="protein sequence ID" value="EMR67302.1"/>
    <property type="molecule type" value="Genomic_DNA"/>
</dbReference>
<evidence type="ECO:0000259" key="2">
    <source>
        <dbReference type="Pfam" id="PF20150"/>
    </source>
</evidence>
<feature type="region of interest" description="Disordered" evidence="1">
    <location>
        <begin position="1"/>
        <end position="29"/>
    </location>
</feature>
<accession>M7SSS5</accession>
<dbReference type="HOGENOM" id="CLU_813888_0_0_1"/>
<dbReference type="Pfam" id="PF20150">
    <property type="entry name" value="2EXR"/>
    <property type="match status" value="1"/>
</dbReference>
<reference evidence="4" key="1">
    <citation type="journal article" date="2013" name="Genome Announc.">
        <title>Draft genome sequence of the grapevine dieback fungus Eutypa lata UCR-EL1.</title>
        <authorList>
            <person name="Blanco-Ulate B."/>
            <person name="Rolshausen P.E."/>
            <person name="Cantu D."/>
        </authorList>
    </citation>
    <scope>NUCLEOTIDE SEQUENCE [LARGE SCALE GENOMIC DNA]</scope>
    <source>
        <strain evidence="4">UCR-EL1</strain>
    </source>
</reference>
<dbReference type="InterPro" id="IPR045518">
    <property type="entry name" value="2EXR"/>
</dbReference>
<proteinExistence type="predicted"/>
<keyword evidence="4" id="KW-1185">Reference proteome</keyword>
<feature type="compositionally biased region" description="Polar residues" evidence="1">
    <location>
        <begin position="1"/>
        <end position="20"/>
    </location>
</feature>
<dbReference type="OrthoDB" id="4707605at2759"/>
<evidence type="ECO:0000313" key="3">
    <source>
        <dbReference type="EMBL" id="EMR67302.1"/>
    </source>
</evidence>
<sequence length="341" mass="38889">MDHNTSTPQQTCDQPMNQLTVPDDQPAPTMAPGPLDTFGRFPELPAEVRTSIWKYALINECSKRVAFLDQTTFRIIVKPNRNLISPLLSTNRESRSEGTAFYELKLEVRMLPSLISNCFHGTPTPREGLTRARLDEAVERMGKSAESVVMGTLYVSVIRDTFMLIRQNFDDVRFFWRLPKPDRLATEPLPDQTVWKIRRLARACEDPPRCAEANVNYGTVLRPPTDKFCRAAEQVALGEYLVKDACFGWLGAHFPSLQHYGILWIDRSVPDDAEVRRFLEDLKHDGRTGRHTFQRFLRRIESTGRPLWGLEVDEASVDVCPIPEQTFELGTKDLADLVGRV</sequence>
<name>M7SSS5_EUTLA</name>
<dbReference type="KEGG" id="ela:UCREL1_5695"/>
<dbReference type="Proteomes" id="UP000012174">
    <property type="component" value="Unassembled WGS sequence"/>
</dbReference>
<dbReference type="AlphaFoldDB" id="M7SSS5"/>
<organism evidence="3 4">
    <name type="scientific">Eutypa lata (strain UCR-EL1)</name>
    <name type="common">Grapevine dieback disease fungus</name>
    <name type="synonym">Eutypa armeniacae</name>
    <dbReference type="NCBI Taxonomy" id="1287681"/>
    <lineage>
        <taxon>Eukaryota</taxon>
        <taxon>Fungi</taxon>
        <taxon>Dikarya</taxon>
        <taxon>Ascomycota</taxon>
        <taxon>Pezizomycotina</taxon>
        <taxon>Sordariomycetes</taxon>
        <taxon>Xylariomycetidae</taxon>
        <taxon>Xylariales</taxon>
        <taxon>Diatrypaceae</taxon>
        <taxon>Eutypa</taxon>
    </lineage>
</organism>
<evidence type="ECO:0000313" key="4">
    <source>
        <dbReference type="Proteomes" id="UP000012174"/>
    </source>
</evidence>
<feature type="domain" description="2EXR" evidence="2">
    <location>
        <begin position="38"/>
        <end position="109"/>
    </location>
</feature>